<evidence type="ECO:0000313" key="3">
    <source>
        <dbReference type="Proteomes" id="UP001341281"/>
    </source>
</evidence>
<protein>
    <submittedName>
        <fullName evidence="2">Uncharacterized protein</fullName>
    </submittedName>
</protein>
<gene>
    <name evidence="2" type="ORF">U9M48_008410</name>
</gene>
<feature type="non-terminal residue" evidence="2">
    <location>
        <position position="1"/>
    </location>
</feature>
<keyword evidence="3" id="KW-1185">Reference proteome</keyword>
<accession>A0AAQ3SQ03</accession>
<dbReference type="AlphaFoldDB" id="A0AAQ3SQ03"/>
<dbReference type="Proteomes" id="UP001341281">
    <property type="component" value="Chromosome 02"/>
</dbReference>
<proteinExistence type="predicted"/>
<dbReference type="EMBL" id="CP144746">
    <property type="protein sequence ID" value="WVZ58104.1"/>
    <property type="molecule type" value="Genomic_DNA"/>
</dbReference>
<name>A0AAQ3SQ03_PASNO</name>
<organism evidence="2 3">
    <name type="scientific">Paspalum notatum var. saurae</name>
    <dbReference type="NCBI Taxonomy" id="547442"/>
    <lineage>
        <taxon>Eukaryota</taxon>
        <taxon>Viridiplantae</taxon>
        <taxon>Streptophyta</taxon>
        <taxon>Embryophyta</taxon>
        <taxon>Tracheophyta</taxon>
        <taxon>Spermatophyta</taxon>
        <taxon>Magnoliopsida</taxon>
        <taxon>Liliopsida</taxon>
        <taxon>Poales</taxon>
        <taxon>Poaceae</taxon>
        <taxon>PACMAD clade</taxon>
        <taxon>Panicoideae</taxon>
        <taxon>Andropogonodae</taxon>
        <taxon>Paspaleae</taxon>
        <taxon>Paspalinae</taxon>
        <taxon>Paspalum</taxon>
    </lineage>
</organism>
<sequence length="142" mass="15357">MGPVAPCLYPWPLILRPHGPPASAVAPPRRGRRVDQIIAPNVIRVRTAKNPSRARIHLLHPSLAPIKGFASSAAISFCDHAGLSPSTHRATIQFHPEAPKEYPEARPPFLGRPEPLTGSAHTRPPPPTAGASRQPSTWLARH</sequence>
<reference evidence="2 3" key="1">
    <citation type="submission" date="2024-02" db="EMBL/GenBank/DDBJ databases">
        <title>High-quality chromosome-scale genome assembly of Pensacola bahiagrass (Paspalum notatum Flugge var. saurae).</title>
        <authorList>
            <person name="Vega J.M."/>
            <person name="Podio M."/>
            <person name="Orjuela J."/>
            <person name="Siena L.A."/>
            <person name="Pessino S.C."/>
            <person name="Combes M.C."/>
            <person name="Mariac C."/>
            <person name="Albertini E."/>
            <person name="Pupilli F."/>
            <person name="Ortiz J.P.A."/>
            <person name="Leblanc O."/>
        </authorList>
    </citation>
    <scope>NUCLEOTIDE SEQUENCE [LARGE SCALE GENOMIC DNA]</scope>
    <source>
        <strain evidence="2">R1</strain>
        <tissue evidence="2">Leaf</tissue>
    </source>
</reference>
<evidence type="ECO:0000256" key="1">
    <source>
        <dbReference type="SAM" id="MobiDB-lite"/>
    </source>
</evidence>
<feature type="compositionally biased region" description="Polar residues" evidence="1">
    <location>
        <begin position="131"/>
        <end position="142"/>
    </location>
</feature>
<feature type="region of interest" description="Disordered" evidence="1">
    <location>
        <begin position="88"/>
        <end position="142"/>
    </location>
</feature>
<evidence type="ECO:0000313" key="2">
    <source>
        <dbReference type="EMBL" id="WVZ58104.1"/>
    </source>
</evidence>